<evidence type="ECO:0000256" key="4">
    <source>
        <dbReference type="ARBA" id="ARBA00022840"/>
    </source>
</evidence>
<dbReference type="InterPro" id="IPR027417">
    <property type="entry name" value="P-loop_NTPase"/>
</dbReference>
<keyword evidence="2" id="KW-0378">Hydrolase</keyword>
<organism evidence="6">
    <name type="scientific">Amphora coffeiformis</name>
    <dbReference type="NCBI Taxonomy" id="265554"/>
    <lineage>
        <taxon>Eukaryota</taxon>
        <taxon>Sar</taxon>
        <taxon>Stramenopiles</taxon>
        <taxon>Ochrophyta</taxon>
        <taxon>Bacillariophyta</taxon>
        <taxon>Bacillariophyceae</taxon>
        <taxon>Bacillariophycidae</taxon>
        <taxon>Thalassiophysales</taxon>
        <taxon>Catenulaceae</taxon>
        <taxon>Amphora</taxon>
    </lineage>
</organism>
<name>A0A7S3P0Y3_9STRA</name>
<keyword evidence="1" id="KW-0547">Nucleotide-binding</keyword>
<dbReference type="SUPFAM" id="SSF52540">
    <property type="entry name" value="P-loop containing nucleoside triphosphate hydrolases"/>
    <property type="match status" value="1"/>
</dbReference>
<sequence>MESNKRIDFGALLIGDDDKISDGENFRYGGPYDLRSIFCTHGMFYQAEGIESRTKSGTLQNEKEASVVVYLVEELKKKASQNRDAHWDHVDRLRIITSYQSQVVLIERMLRRRGLNNGVVATVDSSQGSEADVVILS</sequence>
<dbReference type="GO" id="GO:0016787">
    <property type="term" value="F:hydrolase activity"/>
    <property type="evidence" value="ECO:0007669"/>
    <property type="project" value="UniProtKB-KW"/>
</dbReference>
<dbReference type="AlphaFoldDB" id="A0A7S3P0Y3"/>
<dbReference type="Gene3D" id="3.40.50.300">
    <property type="entry name" value="P-loop containing nucleotide triphosphate hydrolases"/>
    <property type="match status" value="1"/>
</dbReference>
<evidence type="ECO:0000256" key="3">
    <source>
        <dbReference type="ARBA" id="ARBA00022806"/>
    </source>
</evidence>
<protein>
    <recommendedName>
        <fullName evidence="5">DNA2/NAM7 helicase-like C-terminal domain-containing protein</fullName>
    </recommendedName>
</protein>
<evidence type="ECO:0000256" key="1">
    <source>
        <dbReference type="ARBA" id="ARBA00022741"/>
    </source>
</evidence>
<proteinExistence type="predicted"/>
<gene>
    <name evidence="6" type="ORF">ACOF00016_LOCUS2778</name>
</gene>
<dbReference type="GO" id="GO:0005524">
    <property type="term" value="F:ATP binding"/>
    <property type="evidence" value="ECO:0007669"/>
    <property type="project" value="UniProtKB-KW"/>
</dbReference>
<evidence type="ECO:0000259" key="5">
    <source>
        <dbReference type="Pfam" id="PF13087"/>
    </source>
</evidence>
<dbReference type="EMBL" id="HBIM01003201">
    <property type="protein sequence ID" value="CAE0404673.1"/>
    <property type="molecule type" value="Transcribed_RNA"/>
</dbReference>
<accession>A0A7S3P0Y3</accession>
<dbReference type="InterPro" id="IPR050534">
    <property type="entry name" value="Coronavir_polyprotein_1ab"/>
</dbReference>
<dbReference type="GO" id="GO:0043139">
    <property type="term" value="F:5'-3' DNA helicase activity"/>
    <property type="evidence" value="ECO:0007669"/>
    <property type="project" value="TreeGrafter"/>
</dbReference>
<keyword evidence="3" id="KW-0347">Helicase</keyword>
<dbReference type="PANTHER" id="PTHR43788:SF8">
    <property type="entry name" value="DNA-BINDING PROTEIN SMUBP-2"/>
    <property type="match status" value="1"/>
</dbReference>
<feature type="domain" description="DNA2/NAM7 helicase-like C-terminal" evidence="5">
    <location>
        <begin position="42"/>
        <end position="137"/>
    </location>
</feature>
<dbReference type="InterPro" id="IPR041679">
    <property type="entry name" value="DNA2/NAM7-like_C"/>
</dbReference>
<evidence type="ECO:0000313" key="6">
    <source>
        <dbReference type="EMBL" id="CAE0404673.1"/>
    </source>
</evidence>
<keyword evidence="4" id="KW-0067">ATP-binding</keyword>
<reference evidence="6" key="1">
    <citation type="submission" date="2021-01" db="EMBL/GenBank/DDBJ databases">
        <authorList>
            <person name="Corre E."/>
            <person name="Pelletier E."/>
            <person name="Niang G."/>
            <person name="Scheremetjew M."/>
            <person name="Finn R."/>
            <person name="Kale V."/>
            <person name="Holt S."/>
            <person name="Cochrane G."/>
            <person name="Meng A."/>
            <person name="Brown T."/>
            <person name="Cohen L."/>
        </authorList>
    </citation>
    <scope>NUCLEOTIDE SEQUENCE</scope>
    <source>
        <strain evidence="6">CCMP127</strain>
    </source>
</reference>
<dbReference type="Pfam" id="PF13087">
    <property type="entry name" value="AAA_12"/>
    <property type="match status" value="1"/>
</dbReference>
<evidence type="ECO:0000256" key="2">
    <source>
        <dbReference type="ARBA" id="ARBA00022801"/>
    </source>
</evidence>
<dbReference type="PANTHER" id="PTHR43788">
    <property type="entry name" value="DNA2/NAM7 HELICASE FAMILY MEMBER"/>
    <property type="match status" value="1"/>
</dbReference>